<keyword evidence="7 11" id="KW-1133">Transmembrane helix</keyword>
<comment type="subcellular location">
    <subcellularLocation>
        <location evidence="1">Cell membrane</location>
        <topology evidence="1">Multi-pass membrane protein</topology>
    </subcellularLocation>
</comment>
<evidence type="ECO:0000256" key="6">
    <source>
        <dbReference type="ARBA" id="ARBA00022692"/>
    </source>
</evidence>
<feature type="transmembrane region" description="Helical" evidence="11">
    <location>
        <begin position="21"/>
        <end position="45"/>
    </location>
</feature>
<feature type="transmembrane region" description="Helical" evidence="11">
    <location>
        <begin position="214"/>
        <end position="236"/>
    </location>
</feature>
<keyword evidence="4 10" id="KW-1003">Cell membrane</keyword>
<feature type="domain" description="ABC3 transporter permease C-terminal" evidence="12">
    <location>
        <begin position="171"/>
        <end position="287"/>
    </location>
</feature>
<comment type="function">
    <text evidence="10">Part of the ABC transporter FtsEX involved in asymmetric cellular division facilitating the initiation of sporulation.</text>
</comment>
<keyword evidence="8 10" id="KW-0472">Membrane</keyword>
<evidence type="ECO:0000259" key="13">
    <source>
        <dbReference type="Pfam" id="PF18075"/>
    </source>
</evidence>
<reference evidence="14 15" key="1">
    <citation type="submission" date="2023-06" db="EMBL/GenBank/DDBJ databases">
        <title>Five Gram-positive bacteria isolated from mangrove sediments in Shenzhen, Guangdong, China.</title>
        <authorList>
            <person name="Yu S."/>
            <person name="Zheng W."/>
            <person name="Huang Y."/>
        </authorList>
    </citation>
    <scope>NUCLEOTIDE SEQUENCE [LARGE SCALE GENOMIC DNA]</scope>
    <source>
        <strain evidence="14 15">SaN35-3</strain>
    </source>
</reference>
<dbReference type="Gene3D" id="3.30.70.3040">
    <property type="match status" value="1"/>
</dbReference>
<gene>
    <name evidence="14" type="primary">ftsX</name>
    <name evidence="14" type="ORF">LC087_11285</name>
</gene>
<dbReference type="PIRSF" id="PIRSF003097">
    <property type="entry name" value="FtsX"/>
    <property type="match status" value="1"/>
</dbReference>
<dbReference type="InterPro" id="IPR004513">
    <property type="entry name" value="FtsX"/>
</dbReference>
<dbReference type="RefSeq" id="WP_226541590.1">
    <property type="nucleotide sequence ID" value="NZ_CP129013.1"/>
</dbReference>
<dbReference type="NCBIfam" id="NF038347">
    <property type="entry name" value="FtsX_Gpos"/>
    <property type="match status" value="1"/>
</dbReference>
<accession>A0ABY9JT66</accession>
<dbReference type="InterPro" id="IPR003838">
    <property type="entry name" value="ABC3_permease_C"/>
</dbReference>
<evidence type="ECO:0000256" key="11">
    <source>
        <dbReference type="SAM" id="Phobius"/>
    </source>
</evidence>
<evidence type="ECO:0000256" key="5">
    <source>
        <dbReference type="ARBA" id="ARBA00022618"/>
    </source>
</evidence>
<dbReference type="InterPro" id="IPR058204">
    <property type="entry name" value="FtsX_firmicutes-type"/>
</dbReference>
<evidence type="ECO:0000256" key="7">
    <source>
        <dbReference type="ARBA" id="ARBA00022989"/>
    </source>
</evidence>
<dbReference type="PANTHER" id="PTHR47755">
    <property type="entry name" value="CELL DIVISION PROTEIN FTSX"/>
    <property type="match status" value="1"/>
</dbReference>
<protein>
    <recommendedName>
        <fullName evidence="3 10">Cell division protein FtsX</fullName>
    </recommendedName>
</protein>
<feature type="transmembrane region" description="Helical" evidence="11">
    <location>
        <begin position="167"/>
        <end position="193"/>
    </location>
</feature>
<dbReference type="Pfam" id="PF02687">
    <property type="entry name" value="FtsX"/>
    <property type="match status" value="1"/>
</dbReference>
<evidence type="ECO:0000256" key="4">
    <source>
        <dbReference type="ARBA" id="ARBA00022475"/>
    </source>
</evidence>
<keyword evidence="6 11" id="KW-0812">Transmembrane</keyword>
<organism evidence="14 15">
    <name type="scientific">Bacillus carboniphilus</name>
    <dbReference type="NCBI Taxonomy" id="86663"/>
    <lineage>
        <taxon>Bacteria</taxon>
        <taxon>Bacillati</taxon>
        <taxon>Bacillota</taxon>
        <taxon>Bacilli</taxon>
        <taxon>Bacillales</taxon>
        <taxon>Bacillaceae</taxon>
        <taxon>Bacillus</taxon>
    </lineage>
</organism>
<evidence type="ECO:0000259" key="12">
    <source>
        <dbReference type="Pfam" id="PF02687"/>
    </source>
</evidence>
<evidence type="ECO:0000256" key="10">
    <source>
        <dbReference type="PIRNR" id="PIRNR003097"/>
    </source>
</evidence>
<dbReference type="Proteomes" id="UP001197974">
    <property type="component" value="Chromosome"/>
</dbReference>
<evidence type="ECO:0000256" key="1">
    <source>
        <dbReference type="ARBA" id="ARBA00004651"/>
    </source>
</evidence>
<evidence type="ECO:0000313" key="14">
    <source>
        <dbReference type="EMBL" id="WLR41478.1"/>
    </source>
</evidence>
<keyword evidence="9 10" id="KW-0131">Cell cycle</keyword>
<dbReference type="Pfam" id="PF18075">
    <property type="entry name" value="FtsX_ECD"/>
    <property type="match status" value="1"/>
</dbReference>
<feature type="transmembrane region" description="Helical" evidence="11">
    <location>
        <begin position="263"/>
        <end position="284"/>
    </location>
</feature>
<evidence type="ECO:0000256" key="2">
    <source>
        <dbReference type="ARBA" id="ARBA00007379"/>
    </source>
</evidence>
<evidence type="ECO:0000256" key="9">
    <source>
        <dbReference type="ARBA" id="ARBA00023306"/>
    </source>
</evidence>
<proteinExistence type="inferred from homology"/>
<evidence type="ECO:0000313" key="15">
    <source>
        <dbReference type="Proteomes" id="UP001197974"/>
    </source>
</evidence>
<keyword evidence="5 10" id="KW-0132">Cell division</keyword>
<sequence length="293" mass="33108">MISTLLRHFQESIKSLGRNAWMTFASISAVTVTLLLVGTFLVVIFNLNHVASKVEEQVEVSVQIDPAADEEQIEQLKTELQEIDKVSSVVFSSKDEQLEQLQETMGDAFDFYEQNNPLKDVYIIKPKVPQDTSVIAKEAEGLENVSKVTYGEETVEKLFGFTDNARIVGSVLVIGLLFTAMFLISNTIKITIFARRHEIEIMKLVGATNWFIRWPFLMEGIFLGLLGSVIPVVLLLTSYDKVYQWLTNYTAGTFYEILPYNPFIFQVSGIIMLIGSIIGVWGSLMSIRKFLRI</sequence>
<dbReference type="InterPro" id="IPR040690">
    <property type="entry name" value="FtsX_ECD"/>
</dbReference>
<dbReference type="EMBL" id="CP129013">
    <property type="protein sequence ID" value="WLR41478.1"/>
    <property type="molecule type" value="Genomic_DNA"/>
</dbReference>
<evidence type="ECO:0000256" key="3">
    <source>
        <dbReference type="ARBA" id="ARBA00021907"/>
    </source>
</evidence>
<feature type="domain" description="FtsX extracellular" evidence="13">
    <location>
        <begin position="58"/>
        <end position="148"/>
    </location>
</feature>
<keyword evidence="15" id="KW-1185">Reference proteome</keyword>
<comment type="similarity">
    <text evidence="2 10">Belongs to the ABC-4 integral membrane protein family. FtsX subfamily.</text>
</comment>
<evidence type="ECO:0000256" key="8">
    <source>
        <dbReference type="ARBA" id="ARBA00023136"/>
    </source>
</evidence>
<dbReference type="PANTHER" id="PTHR47755:SF1">
    <property type="entry name" value="CELL DIVISION PROTEIN FTSX"/>
    <property type="match status" value="1"/>
</dbReference>
<name>A0ABY9JT66_9BACI</name>